<evidence type="ECO:0000313" key="2">
    <source>
        <dbReference type="Proteomes" id="UP000004386"/>
    </source>
</evidence>
<dbReference type="AlphaFoldDB" id="C4WFM6"/>
<organism evidence="1 2">
    <name type="scientific">Brucella intermedia LMG 3301</name>
    <dbReference type="NCBI Taxonomy" id="641118"/>
    <lineage>
        <taxon>Bacteria</taxon>
        <taxon>Pseudomonadati</taxon>
        <taxon>Pseudomonadota</taxon>
        <taxon>Alphaproteobacteria</taxon>
        <taxon>Hyphomicrobiales</taxon>
        <taxon>Brucellaceae</taxon>
        <taxon>Brucella/Ochrobactrum group</taxon>
        <taxon>Brucella</taxon>
    </lineage>
</organism>
<gene>
    <name evidence="1" type="ORF">OINT_1001745</name>
</gene>
<dbReference type="Proteomes" id="UP000004386">
    <property type="component" value="Unassembled WGS sequence"/>
</dbReference>
<dbReference type="HOGENOM" id="CLU_2035629_0_0_5"/>
<accession>C4WFM6</accession>
<evidence type="ECO:0000313" key="1">
    <source>
        <dbReference type="EMBL" id="EEQ96319.1"/>
    </source>
</evidence>
<dbReference type="EMBL" id="ACQA01000001">
    <property type="protein sequence ID" value="EEQ96319.1"/>
    <property type="molecule type" value="Genomic_DNA"/>
</dbReference>
<name>C4WFM6_9HYPH</name>
<reference evidence="1 2" key="1">
    <citation type="submission" date="2009-05" db="EMBL/GenBank/DDBJ databases">
        <authorList>
            <person name="Setubal J.C."/>
            <person name="Boyle S."/>
            <person name="Crasta O.R."/>
            <person name="Gillespie J.J."/>
            <person name="Kenyon R.W."/>
            <person name="Lu J."/>
            <person name="Mane S."/>
            <person name="Nagrani S."/>
            <person name="Shallom J.M."/>
            <person name="Shallom S."/>
            <person name="Shukla M."/>
            <person name="Snyder E.E."/>
            <person name="Sobral B.W."/>
            <person name="Wattam A.R."/>
            <person name="Will R."/>
            <person name="Williams K."/>
            <person name="Yoo H."/>
            <person name="Munk C."/>
            <person name="Tapia R."/>
            <person name="Green L."/>
            <person name="Rogers Y."/>
            <person name="Detter J.C."/>
            <person name="Bruce D."/>
            <person name="Brettin T.S."/>
            <person name="Tsolis R."/>
        </authorList>
    </citation>
    <scope>NUCLEOTIDE SEQUENCE [LARGE SCALE GENOMIC DNA]</scope>
    <source>
        <strain evidence="1 2">LMG 3301</strain>
    </source>
</reference>
<comment type="caution">
    <text evidence="1">The sequence shown here is derived from an EMBL/GenBank/DDBJ whole genome shotgun (WGS) entry which is preliminary data.</text>
</comment>
<protein>
    <submittedName>
        <fullName evidence="1">Uncharacterized protein</fullName>
    </submittedName>
</protein>
<sequence>MSKTIARSRPIAAFRAKVVLHPQINAIGLLHSGADQSEGAAINNGDNKMATTKNDAFTGVLKAMQQDAMDLMDQIDLAAGDMSEGRRNGAIGALVPIDEKLERLAALAAAVRAMHRTLPME</sequence>
<proteinExistence type="predicted"/>